<evidence type="ECO:0008006" key="4">
    <source>
        <dbReference type="Google" id="ProtNLM"/>
    </source>
</evidence>
<dbReference type="EMBL" id="FCOL02000108">
    <property type="protein sequence ID" value="SAL83868.1"/>
    <property type="molecule type" value="Genomic_DNA"/>
</dbReference>
<feature type="chain" id="PRO_5011112463" description="Outer membrane protein beta-barrel domain-containing protein" evidence="1">
    <location>
        <begin position="24"/>
        <end position="275"/>
    </location>
</feature>
<evidence type="ECO:0000313" key="3">
    <source>
        <dbReference type="Proteomes" id="UP000054925"/>
    </source>
</evidence>
<reference evidence="2" key="1">
    <citation type="submission" date="2016-01" db="EMBL/GenBank/DDBJ databases">
        <authorList>
            <person name="Peeters C."/>
        </authorList>
    </citation>
    <scope>NUCLEOTIDE SEQUENCE [LARGE SCALE GENOMIC DNA]</scope>
    <source>
        <strain evidence="2">LMG 22937</strain>
    </source>
</reference>
<dbReference type="OrthoDB" id="6555107at2"/>
<keyword evidence="3" id="KW-1185">Reference proteome</keyword>
<keyword evidence="1" id="KW-0732">Signal</keyword>
<dbReference type="Proteomes" id="UP000054925">
    <property type="component" value="Unassembled WGS sequence"/>
</dbReference>
<sequence>MFRRLLGGALVCAAFAGSSSWAAAPPPLVMPAEEPWQFAVTPYLWLPSVSGSLRFSLPSGVADASTGPYNYLQNLKFAAMLQGEARKGDWSVFGDAIYLKFGRHSTTITTHGSGTLAIDSQRDGETSLKGGLLQLGGGRTVARLPRASIDAIAGLRYLGVSGSLDASMQTSVGLHGPSVSPAIHVSQRQDIFDGFVGVRGRVSLTEDGRWYVPFYLDVGTGTSKVTWQVMTGLGYAMKWGDVNASYRYLAFHGSGDQLVQTLRLNGPAISATFRF</sequence>
<accession>A0A158KRV7</accession>
<comment type="caution">
    <text evidence="2">The sequence shown here is derived from an EMBL/GenBank/DDBJ whole genome shotgun (WGS) entry which is preliminary data.</text>
</comment>
<organism evidence="2 3">
    <name type="scientific">Caballeronia terrestris</name>
    <dbReference type="NCBI Taxonomy" id="1226301"/>
    <lineage>
        <taxon>Bacteria</taxon>
        <taxon>Pseudomonadati</taxon>
        <taxon>Pseudomonadota</taxon>
        <taxon>Betaproteobacteria</taxon>
        <taxon>Burkholderiales</taxon>
        <taxon>Burkholderiaceae</taxon>
        <taxon>Caballeronia</taxon>
    </lineage>
</organism>
<evidence type="ECO:0000256" key="1">
    <source>
        <dbReference type="SAM" id="SignalP"/>
    </source>
</evidence>
<proteinExistence type="predicted"/>
<gene>
    <name evidence="2" type="ORF">AWB67_06526</name>
</gene>
<protein>
    <recommendedName>
        <fullName evidence="4">Outer membrane protein beta-barrel domain-containing protein</fullName>
    </recommendedName>
</protein>
<dbReference type="RefSeq" id="WP_087660142.1">
    <property type="nucleotide sequence ID" value="NZ_FCOL02000108.1"/>
</dbReference>
<dbReference type="AlphaFoldDB" id="A0A158KRV7"/>
<evidence type="ECO:0000313" key="2">
    <source>
        <dbReference type="EMBL" id="SAL83868.1"/>
    </source>
</evidence>
<feature type="signal peptide" evidence="1">
    <location>
        <begin position="1"/>
        <end position="23"/>
    </location>
</feature>
<name>A0A158KRV7_9BURK</name>